<evidence type="ECO:0000313" key="3">
    <source>
        <dbReference type="EMBL" id="TDU32372.1"/>
    </source>
</evidence>
<feature type="chain" id="PRO_5020360633" evidence="2">
    <location>
        <begin position="22"/>
        <end position="112"/>
    </location>
</feature>
<gene>
    <name evidence="3" type="ORF">DFR24_1766</name>
</gene>
<dbReference type="EMBL" id="SOBT01000008">
    <property type="protein sequence ID" value="TDU32372.1"/>
    <property type="molecule type" value="Genomic_DNA"/>
</dbReference>
<organism evidence="3 4">
    <name type="scientific">Panacagrimonas perspica</name>
    <dbReference type="NCBI Taxonomy" id="381431"/>
    <lineage>
        <taxon>Bacteria</taxon>
        <taxon>Pseudomonadati</taxon>
        <taxon>Pseudomonadota</taxon>
        <taxon>Gammaproteobacteria</taxon>
        <taxon>Nevskiales</taxon>
        <taxon>Nevskiaceae</taxon>
        <taxon>Panacagrimonas</taxon>
    </lineage>
</organism>
<proteinExistence type="predicted"/>
<dbReference type="InterPro" id="IPR010595">
    <property type="entry name" value="DUF1161"/>
</dbReference>
<dbReference type="Proteomes" id="UP000295341">
    <property type="component" value="Unassembled WGS sequence"/>
</dbReference>
<sequence>MNIGRLLLAVTLGTLAFSAQARLDCSELKSQIDAKLQAKGAKGYSLDVVGAADAGSAKVVGTCDGGASSIVYARAGSGSSSGASAEPAAPAAPKPVAPAKKKTSSVPPIGNY</sequence>
<keyword evidence="4" id="KW-1185">Reference proteome</keyword>
<dbReference type="RefSeq" id="WP_210772281.1">
    <property type="nucleotide sequence ID" value="NZ_MWIN01000001.1"/>
</dbReference>
<evidence type="ECO:0000313" key="4">
    <source>
        <dbReference type="Proteomes" id="UP000295341"/>
    </source>
</evidence>
<name>A0A4R7PEZ2_9GAMM</name>
<dbReference type="Pfam" id="PF06649">
    <property type="entry name" value="DUF1161"/>
    <property type="match status" value="1"/>
</dbReference>
<keyword evidence="2" id="KW-0732">Signal</keyword>
<accession>A0A4R7PEZ2</accession>
<evidence type="ECO:0000256" key="2">
    <source>
        <dbReference type="SAM" id="SignalP"/>
    </source>
</evidence>
<dbReference type="AlphaFoldDB" id="A0A4R7PEZ2"/>
<protein>
    <submittedName>
        <fullName evidence="3">Uncharacterized protein DUF1161</fullName>
    </submittedName>
</protein>
<feature type="compositionally biased region" description="Low complexity" evidence="1">
    <location>
        <begin position="75"/>
        <end position="89"/>
    </location>
</feature>
<feature type="region of interest" description="Disordered" evidence="1">
    <location>
        <begin position="75"/>
        <end position="112"/>
    </location>
</feature>
<evidence type="ECO:0000256" key="1">
    <source>
        <dbReference type="SAM" id="MobiDB-lite"/>
    </source>
</evidence>
<feature type="signal peptide" evidence="2">
    <location>
        <begin position="1"/>
        <end position="21"/>
    </location>
</feature>
<comment type="caution">
    <text evidence="3">The sequence shown here is derived from an EMBL/GenBank/DDBJ whole genome shotgun (WGS) entry which is preliminary data.</text>
</comment>
<reference evidence="3 4" key="1">
    <citation type="submission" date="2019-03" db="EMBL/GenBank/DDBJ databases">
        <title>Genomic Encyclopedia of Type Strains, Phase IV (KMG-IV): sequencing the most valuable type-strain genomes for metagenomic binning, comparative biology and taxonomic classification.</title>
        <authorList>
            <person name="Goeker M."/>
        </authorList>
    </citation>
    <scope>NUCLEOTIDE SEQUENCE [LARGE SCALE GENOMIC DNA]</scope>
    <source>
        <strain evidence="3 4">DSM 26377</strain>
    </source>
</reference>